<name>A0A7D5EGE0_9EURY</name>
<keyword evidence="3" id="KW-1185">Reference proteome</keyword>
<keyword evidence="1" id="KW-1133">Transmembrane helix</keyword>
<keyword evidence="1" id="KW-0472">Membrane</keyword>
<sequence>MAQDGVDLSSFMAKVVIVLVLVFVAIWILAKIAVTLGIILIVGAFLGFVFSLMLQNEDAMMYSIGAGFLGLVLLIGGTTCLSFFDNNPVGQNYSCAVNSVFTWADRTFSEKIDICLMSNLPCTFLK</sequence>
<accession>A0A7D5EGE0</accession>
<keyword evidence="1" id="KW-0812">Transmembrane</keyword>
<evidence type="ECO:0000313" key="2">
    <source>
        <dbReference type="EMBL" id="QLC49820.1"/>
    </source>
</evidence>
<dbReference type="EMBL" id="CP058215">
    <property type="protein sequence ID" value="QLC49820.1"/>
    <property type="molecule type" value="Genomic_DNA"/>
</dbReference>
<dbReference type="KEGG" id="mzi:HWN40_05950"/>
<dbReference type="GeneID" id="55821199"/>
<gene>
    <name evidence="2" type="ORF">HWN40_05950</name>
</gene>
<dbReference type="AlphaFoldDB" id="A0A7D5EGE0"/>
<proteinExistence type="predicted"/>
<evidence type="ECO:0000313" key="3">
    <source>
        <dbReference type="Proteomes" id="UP000509594"/>
    </source>
</evidence>
<reference evidence="2 3" key="1">
    <citation type="submission" date="2020-06" db="EMBL/GenBank/DDBJ databases">
        <title>Methanolobus halotolerans sp. nov., isolated from a saline lake Tus in Siberia.</title>
        <authorList>
            <person name="Shen Y."/>
            <person name="Chen S.-C."/>
            <person name="Lai M.-C."/>
            <person name="Huang H.-H."/>
            <person name="Chiu H.-H."/>
            <person name="Tang S.-L."/>
            <person name="Rogozin D.Y."/>
            <person name="Degermendzhy A.G."/>
        </authorList>
    </citation>
    <scope>NUCLEOTIDE SEQUENCE [LARGE SCALE GENOMIC DNA]</scope>
    <source>
        <strain evidence="2 3">DSM 21339</strain>
    </source>
</reference>
<dbReference type="Proteomes" id="UP000509594">
    <property type="component" value="Chromosome"/>
</dbReference>
<organism evidence="2 3">
    <name type="scientific">Methanolobus zinderi</name>
    <dbReference type="NCBI Taxonomy" id="536044"/>
    <lineage>
        <taxon>Archaea</taxon>
        <taxon>Methanobacteriati</taxon>
        <taxon>Methanobacteriota</taxon>
        <taxon>Stenosarchaea group</taxon>
        <taxon>Methanomicrobia</taxon>
        <taxon>Methanosarcinales</taxon>
        <taxon>Methanosarcinaceae</taxon>
        <taxon>Methanolobus</taxon>
    </lineage>
</organism>
<dbReference type="RefSeq" id="WP_176964876.1">
    <property type="nucleotide sequence ID" value="NZ_CP058215.1"/>
</dbReference>
<feature type="transmembrane region" description="Helical" evidence="1">
    <location>
        <begin position="36"/>
        <end position="54"/>
    </location>
</feature>
<evidence type="ECO:0000256" key="1">
    <source>
        <dbReference type="SAM" id="Phobius"/>
    </source>
</evidence>
<protein>
    <submittedName>
        <fullName evidence="2">Uncharacterized protein</fullName>
    </submittedName>
</protein>
<feature type="transmembrane region" description="Helical" evidence="1">
    <location>
        <begin position="61"/>
        <end position="84"/>
    </location>
</feature>